<keyword evidence="1" id="KW-0240">DNA-directed RNA polymerase</keyword>
<dbReference type="AlphaFoldDB" id="A0A7S6PV44"/>
<dbReference type="InterPro" id="IPR011263">
    <property type="entry name" value="DNA-dir_RNA_pol_RpoA/D/Rpb3"/>
</dbReference>
<keyword evidence="4" id="KW-0934">Plastid</keyword>
<sequence length="260" mass="29105">MVQITCLENILNKDHSQSTSFRIEPLEIGQAITLGNSLRRVLLSDLTDYGIKGIRINDIKNEYSSIPFVREDPLEIIANLKQILFCESILTHQNSKGSKNFGVPAFLSATGPKIITAGLMKLPKNTLTIINPEQYICTVIKHSDFYCELDIEKSKEFHFKNGSDRSPGTNNFSPAKPKTILIDYPYSPVINVGFKVKLIYDSQGNLKEALQLEIITKGTKSPKRCLQEALKSLSDLFYSLLGDSLALHILSDISKKIKDK</sequence>
<dbReference type="EMBL" id="MN935478">
    <property type="protein sequence ID" value="QOU10666.1"/>
    <property type="molecule type" value="Genomic_DNA"/>
</dbReference>
<dbReference type="InterPro" id="IPR036603">
    <property type="entry name" value="RBP11-like"/>
</dbReference>
<dbReference type="GO" id="GO:0000428">
    <property type="term" value="C:DNA-directed RNA polymerase complex"/>
    <property type="evidence" value="ECO:0007669"/>
    <property type="project" value="UniProtKB-KW"/>
</dbReference>
<dbReference type="Gene3D" id="2.170.120.12">
    <property type="entry name" value="DNA-directed RNA polymerase, insert domain"/>
    <property type="match status" value="1"/>
</dbReference>
<organism evidence="4">
    <name type="scientific">Poteriospumella lacustris</name>
    <dbReference type="NCBI Taxonomy" id="1117027"/>
    <lineage>
        <taxon>Eukaryota</taxon>
        <taxon>Sar</taxon>
        <taxon>Stramenopiles</taxon>
        <taxon>Ochrophyta</taxon>
        <taxon>Chrysophyceae</taxon>
        <taxon>Chromulinales</taxon>
        <taxon>Dinobryaceae</taxon>
        <taxon>Poteriospumella</taxon>
    </lineage>
</organism>
<dbReference type="GO" id="GO:0006351">
    <property type="term" value="P:DNA-templated transcription"/>
    <property type="evidence" value="ECO:0007669"/>
    <property type="project" value="InterPro"/>
</dbReference>
<evidence type="ECO:0000259" key="3">
    <source>
        <dbReference type="SMART" id="SM00662"/>
    </source>
</evidence>
<evidence type="ECO:0000256" key="1">
    <source>
        <dbReference type="ARBA" id="ARBA00022478"/>
    </source>
</evidence>
<dbReference type="SUPFAM" id="SSF55257">
    <property type="entry name" value="RBP11-like subunits of RNA polymerase"/>
    <property type="match status" value="1"/>
</dbReference>
<dbReference type="SUPFAM" id="SSF56553">
    <property type="entry name" value="Insert subdomain of RNA polymerase alpha subunit"/>
    <property type="match status" value="1"/>
</dbReference>
<proteinExistence type="predicted"/>
<name>A0A7S6PV44_9STRA</name>
<reference evidence="4" key="1">
    <citation type="journal article" date="2020" name="Front. Plant Sci.">
        <title>Comparative Plastid Genomics of Non-Photosynthetic Chrysophytes: Genome Reduction and Compaction.</title>
        <authorList>
            <person name="Kim J.I."/>
            <person name="Jeong M."/>
            <person name="Archibald J.M."/>
            <person name="Shin W."/>
        </authorList>
    </citation>
    <scope>NUCLEOTIDE SEQUENCE</scope>
    <source>
        <strain evidence="4">Yongseonkyo072317C3</strain>
    </source>
</reference>
<protein>
    <submittedName>
        <fullName evidence="4">RNA polymerase alpha subunit</fullName>
    </submittedName>
</protein>
<feature type="domain" description="DNA-directed RNA polymerase RpoA/D/Rpb3-type" evidence="3">
    <location>
        <begin position="18"/>
        <end position="243"/>
    </location>
</feature>
<dbReference type="InterPro" id="IPR036643">
    <property type="entry name" value="RNApol_insert_sf"/>
</dbReference>
<evidence type="ECO:0000313" key="4">
    <source>
        <dbReference type="EMBL" id="QOU10666.1"/>
    </source>
</evidence>
<dbReference type="GO" id="GO:0003899">
    <property type="term" value="F:DNA-directed RNA polymerase activity"/>
    <property type="evidence" value="ECO:0007669"/>
    <property type="project" value="InterPro"/>
</dbReference>
<dbReference type="CDD" id="cd06928">
    <property type="entry name" value="RNAP_alpha_NTD"/>
    <property type="match status" value="1"/>
</dbReference>
<keyword evidence="2" id="KW-0804">Transcription</keyword>
<dbReference type="Pfam" id="PF01193">
    <property type="entry name" value="RNA_pol_L"/>
    <property type="match status" value="1"/>
</dbReference>
<dbReference type="Gene3D" id="3.30.1360.10">
    <property type="entry name" value="RNA polymerase, RBP11-like subunit"/>
    <property type="match status" value="1"/>
</dbReference>
<geneLocation type="plastid" evidence="4"/>
<accession>A0A7S6PV44</accession>
<gene>
    <name evidence="4" type="primary">rpoA</name>
    <name evidence="4" type="ORF">PoterioPt_p031</name>
</gene>
<dbReference type="Pfam" id="PF01000">
    <property type="entry name" value="RNA_pol_A_bac"/>
    <property type="match status" value="1"/>
</dbReference>
<evidence type="ECO:0000256" key="2">
    <source>
        <dbReference type="ARBA" id="ARBA00023163"/>
    </source>
</evidence>
<dbReference type="SMART" id="SM00662">
    <property type="entry name" value="RPOLD"/>
    <property type="match status" value="1"/>
</dbReference>
<dbReference type="GO" id="GO:0046983">
    <property type="term" value="F:protein dimerization activity"/>
    <property type="evidence" value="ECO:0007669"/>
    <property type="project" value="InterPro"/>
</dbReference>
<dbReference type="InterPro" id="IPR011262">
    <property type="entry name" value="DNA-dir_RNA_pol_insert"/>
</dbReference>